<evidence type="ECO:0000313" key="3">
    <source>
        <dbReference type="EMBL" id="TYC49837.1"/>
    </source>
</evidence>
<dbReference type="AlphaFoldDB" id="A0A6C2C7K9"/>
<protein>
    <submittedName>
        <fullName evidence="3">Uncharacterized protein</fullName>
    </submittedName>
</protein>
<keyword evidence="2" id="KW-0812">Transmembrane</keyword>
<accession>A0A6C2C7K9</accession>
<feature type="transmembrane region" description="Helical" evidence="2">
    <location>
        <begin position="75"/>
        <end position="95"/>
    </location>
</feature>
<keyword evidence="2" id="KW-1133">Transmembrane helix</keyword>
<evidence type="ECO:0000313" key="4">
    <source>
        <dbReference type="Proteomes" id="UP000371977"/>
    </source>
</evidence>
<dbReference type="RefSeq" id="WP_148622396.1">
    <property type="nucleotide sequence ID" value="NZ_SDGZ01000013.1"/>
</dbReference>
<dbReference type="Proteomes" id="UP000371977">
    <property type="component" value="Unassembled WGS sequence"/>
</dbReference>
<name>A0A6C2C7K9_9LACO</name>
<keyword evidence="4" id="KW-1185">Reference proteome</keyword>
<sequence>MKLKLWPHRKSKQTDEVQPEDTLHRLSRLSGEVEPSDQVLTRREFKTTDKGKYPLDPATRKLTPEGKRLRLRHRLNIAIIVLVVAIILVYLILFFM</sequence>
<dbReference type="EMBL" id="SDGZ01000013">
    <property type="protein sequence ID" value="TYC49837.1"/>
    <property type="molecule type" value="Genomic_DNA"/>
</dbReference>
<keyword evidence="2" id="KW-0472">Membrane</keyword>
<comment type="caution">
    <text evidence="3">The sequence shown here is derived from an EMBL/GenBank/DDBJ whole genome shotgun (WGS) entry which is preliminary data.</text>
</comment>
<feature type="region of interest" description="Disordered" evidence="1">
    <location>
        <begin position="1"/>
        <end position="21"/>
    </location>
</feature>
<evidence type="ECO:0000256" key="2">
    <source>
        <dbReference type="SAM" id="Phobius"/>
    </source>
</evidence>
<evidence type="ECO:0000256" key="1">
    <source>
        <dbReference type="SAM" id="MobiDB-lite"/>
    </source>
</evidence>
<gene>
    <name evidence="3" type="ORF">ESZ50_04400</name>
</gene>
<proteinExistence type="predicted"/>
<feature type="compositionally biased region" description="Basic residues" evidence="1">
    <location>
        <begin position="1"/>
        <end position="11"/>
    </location>
</feature>
<reference evidence="3 4" key="1">
    <citation type="submission" date="2019-01" db="EMBL/GenBank/DDBJ databases">
        <title>Weissella sp. nov., a novel lactic acid bacterium isolated from animal feces.</title>
        <authorList>
            <person name="Wang L.-T."/>
        </authorList>
    </citation>
    <scope>NUCLEOTIDE SEQUENCE [LARGE SCALE GENOMIC DNA]</scope>
    <source>
        <strain evidence="3 4">8H-2</strain>
    </source>
</reference>
<organism evidence="3 4">
    <name type="scientific">Weissella muntiaci</name>
    <dbReference type="NCBI Taxonomy" id="2508881"/>
    <lineage>
        <taxon>Bacteria</taxon>
        <taxon>Bacillati</taxon>
        <taxon>Bacillota</taxon>
        <taxon>Bacilli</taxon>
        <taxon>Lactobacillales</taxon>
        <taxon>Lactobacillaceae</taxon>
        <taxon>Weissella</taxon>
    </lineage>
</organism>
<dbReference type="OrthoDB" id="2149242at2"/>